<feature type="domain" description="Glycosyltransferase N-terminal" evidence="2">
    <location>
        <begin position="11"/>
        <end position="56"/>
    </location>
</feature>
<evidence type="ECO:0000313" key="3">
    <source>
        <dbReference type="EMBL" id="KHN26282.1"/>
    </source>
</evidence>
<gene>
    <name evidence="3" type="ORF">glysoja_046419</name>
</gene>
<dbReference type="EMBL" id="KN653970">
    <property type="protein sequence ID" value="KHN26282.1"/>
    <property type="molecule type" value="Genomic_DNA"/>
</dbReference>
<dbReference type="PANTHER" id="PTHR11926">
    <property type="entry name" value="GLUCOSYL/GLUCURONOSYL TRANSFERASES"/>
    <property type="match status" value="1"/>
</dbReference>
<dbReference type="SUPFAM" id="SSF53756">
    <property type="entry name" value="UDP-Glycosyltransferase/glycogen phosphorylase"/>
    <property type="match status" value="1"/>
</dbReference>
<proteinExistence type="inferred from homology"/>
<dbReference type="EC" id="2.4.1.85" evidence="3"/>
<dbReference type="Gene3D" id="3.40.50.2000">
    <property type="entry name" value="Glycogen Phosphorylase B"/>
    <property type="match status" value="1"/>
</dbReference>
<reference evidence="3" key="1">
    <citation type="submission" date="2014-07" db="EMBL/GenBank/DDBJ databases">
        <title>Identification of a novel salt tolerance gene in wild soybean by whole-genome sequencing.</title>
        <authorList>
            <person name="Lam H.-M."/>
            <person name="Qi X."/>
            <person name="Li M.-W."/>
            <person name="Liu X."/>
            <person name="Xie M."/>
            <person name="Ni M."/>
            <person name="Xu X."/>
        </authorList>
    </citation>
    <scope>NUCLEOTIDE SEQUENCE [LARGE SCALE GENOMIC DNA]</scope>
    <source>
        <tissue evidence="3">Root</tissue>
    </source>
</reference>
<dbReference type="PANTHER" id="PTHR11926:SF1365">
    <property type="entry name" value="GLYCOSYLTRANSFERASE"/>
    <property type="match status" value="1"/>
</dbReference>
<accession>A0A0B2R356</accession>
<keyword evidence="3" id="KW-0808">Transferase</keyword>
<sequence>MESLHTQKPHVCVPFPAQGHVNPFMQLAKLLHCVGFHVTYVNTKFNHNRLVRSHGPDFVKGLPNFQFETILDGLPPSDKDATQDVPTLCDSTRKTCYGPFKEMAMKLNDSSPEVPPISCIIADGINGFAGRGARDLGIPKV</sequence>
<comment type="similarity">
    <text evidence="1">Belongs to the UDP-glycosyltransferase family.</text>
</comment>
<dbReference type="GO" id="GO:0080043">
    <property type="term" value="F:quercetin 3-O-glucosyltransferase activity"/>
    <property type="evidence" value="ECO:0007669"/>
    <property type="project" value="TreeGrafter"/>
</dbReference>
<dbReference type="GO" id="GO:0047792">
    <property type="term" value="F:cyanohydrin beta-glucosyltransferase activity"/>
    <property type="evidence" value="ECO:0007669"/>
    <property type="project" value="UniProtKB-EC"/>
</dbReference>
<dbReference type="Pfam" id="PF26168">
    <property type="entry name" value="Glyco_transf_N"/>
    <property type="match status" value="1"/>
</dbReference>
<dbReference type="InterPro" id="IPR058980">
    <property type="entry name" value="Glyco_transf_N"/>
</dbReference>
<dbReference type="Proteomes" id="UP000053555">
    <property type="component" value="Unassembled WGS sequence"/>
</dbReference>
<organism evidence="3">
    <name type="scientific">Glycine soja</name>
    <name type="common">Wild soybean</name>
    <dbReference type="NCBI Taxonomy" id="3848"/>
    <lineage>
        <taxon>Eukaryota</taxon>
        <taxon>Viridiplantae</taxon>
        <taxon>Streptophyta</taxon>
        <taxon>Embryophyta</taxon>
        <taxon>Tracheophyta</taxon>
        <taxon>Spermatophyta</taxon>
        <taxon>Magnoliopsida</taxon>
        <taxon>eudicotyledons</taxon>
        <taxon>Gunneridae</taxon>
        <taxon>Pentapetalae</taxon>
        <taxon>rosids</taxon>
        <taxon>fabids</taxon>
        <taxon>Fabales</taxon>
        <taxon>Fabaceae</taxon>
        <taxon>Papilionoideae</taxon>
        <taxon>50 kb inversion clade</taxon>
        <taxon>NPAAA clade</taxon>
        <taxon>indigoferoid/millettioid clade</taxon>
        <taxon>Phaseoleae</taxon>
        <taxon>Glycine</taxon>
        <taxon>Glycine subgen. Soja</taxon>
    </lineage>
</organism>
<name>A0A0B2R356_GLYSO</name>
<protein>
    <submittedName>
        <fullName evidence="3">UDP-glycosyltransferase 85A2</fullName>
        <ecNumber evidence="3">2.4.1.85</ecNumber>
    </submittedName>
</protein>
<dbReference type="AlphaFoldDB" id="A0A0B2R356"/>
<keyword evidence="3" id="KW-0328">Glycosyltransferase</keyword>
<dbReference type="GO" id="GO:0080044">
    <property type="term" value="F:quercetin 7-O-glucosyltransferase activity"/>
    <property type="evidence" value="ECO:0007669"/>
    <property type="project" value="TreeGrafter"/>
</dbReference>
<evidence type="ECO:0000259" key="2">
    <source>
        <dbReference type="Pfam" id="PF26168"/>
    </source>
</evidence>
<evidence type="ECO:0000256" key="1">
    <source>
        <dbReference type="ARBA" id="ARBA00009995"/>
    </source>
</evidence>